<sequence length="51" mass="5883">MVRAKSWTLKKHFEGFPKTSDLELKEVELPKLKDGGKENVPSYNLPNVNRL</sequence>
<dbReference type="InParanoid" id="A0A674J034"/>
<evidence type="ECO:0000313" key="8">
    <source>
        <dbReference type="Ensembl" id="ENSTMTP00000013317.1"/>
    </source>
</evidence>
<dbReference type="GO" id="GO:0047522">
    <property type="term" value="F:15-oxoprostaglandin 13-reductase [NAD(P)+] activity"/>
    <property type="evidence" value="ECO:0007669"/>
    <property type="project" value="UniProtKB-EC"/>
</dbReference>
<accession>A0A674J034</accession>
<evidence type="ECO:0000256" key="1">
    <source>
        <dbReference type="ARBA" id="ARBA00010460"/>
    </source>
</evidence>
<feature type="domain" description="Oxidoreductase N-terminal" evidence="7">
    <location>
        <begin position="5"/>
        <end position="35"/>
    </location>
</feature>
<dbReference type="GeneTree" id="ENSGT00940000170321"/>
<organism evidence="8 9">
    <name type="scientific">Terrapene triunguis</name>
    <name type="common">Three-toed box turtle</name>
    <dbReference type="NCBI Taxonomy" id="2587831"/>
    <lineage>
        <taxon>Eukaryota</taxon>
        <taxon>Metazoa</taxon>
        <taxon>Chordata</taxon>
        <taxon>Craniata</taxon>
        <taxon>Vertebrata</taxon>
        <taxon>Euteleostomi</taxon>
        <taxon>Archelosauria</taxon>
        <taxon>Testudinata</taxon>
        <taxon>Testudines</taxon>
        <taxon>Cryptodira</taxon>
        <taxon>Durocryptodira</taxon>
        <taxon>Testudinoidea</taxon>
        <taxon>Emydidae</taxon>
        <taxon>Terrapene</taxon>
    </lineage>
</organism>
<evidence type="ECO:0000256" key="3">
    <source>
        <dbReference type="ARBA" id="ARBA00033119"/>
    </source>
</evidence>
<evidence type="ECO:0000256" key="5">
    <source>
        <dbReference type="ARBA" id="ARBA00048290"/>
    </source>
</evidence>
<comment type="catalytic activity">
    <reaction evidence="4">
        <text>13,14-dihydro-15-oxo-prostaglandin F1alpha + NADP(+) = 15-oxoprostaglandin F1alpha + NADPH + H(+)</text>
        <dbReference type="Rhea" id="RHEA:50592"/>
        <dbReference type="ChEBI" id="CHEBI:15378"/>
        <dbReference type="ChEBI" id="CHEBI:57783"/>
        <dbReference type="ChEBI" id="CHEBI:58349"/>
        <dbReference type="ChEBI" id="CHEBI:79072"/>
        <dbReference type="ChEBI" id="CHEBI:133411"/>
    </reaction>
    <physiologicalReaction direction="right-to-left" evidence="4">
        <dbReference type="Rhea" id="RHEA:50594"/>
    </physiologicalReaction>
</comment>
<evidence type="ECO:0000256" key="6">
    <source>
        <dbReference type="ARBA" id="ARBA00049070"/>
    </source>
</evidence>
<dbReference type="InterPro" id="IPR011032">
    <property type="entry name" value="GroES-like_sf"/>
</dbReference>
<comment type="similarity">
    <text evidence="1">Belongs to the NADP-dependent oxidoreductase L4BD family.</text>
</comment>
<dbReference type="SUPFAM" id="SSF50129">
    <property type="entry name" value="GroES-like"/>
    <property type="match status" value="1"/>
</dbReference>
<proteinExistence type="inferred from homology"/>
<dbReference type="AlphaFoldDB" id="A0A674J034"/>
<dbReference type="Pfam" id="PF16884">
    <property type="entry name" value="ADH_N_2"/>
    <property type="match status" value="1"/>
</dbReference>
<keyword evidence="9" id="KW-1185">Reference proteome</keyword>
<comment type="catalytic activity">
    <reaction evidence="6">
        <text>13,14-dihydro-15-oxo-prostaglandin E1 + NADP(+) = 15-oxoprostaglandin E1 + NADPH + H(+)</text>
        <dbReference type="Rhea" id="RHEA:50584"/>
        <dbReference type="ChEBI" id="CHEBI:15378"/>
        <dbReference type="ChEBI" id="CHEBI:57401"/>
        <dbReference type="ChEBI" id="CHEBI:57783"/>
        <dbReference type="ChEBI" id="CHEBI:58349"/>
        <dbReference type="ChEBI" id="CHEBI:133408"/>
    </reaction>
    <physiologicalReaction direction="right-to-left" evidence="6">
        <dbReference type="Rhea" id="RHEA:50586"/>
    </physiologicalReaction>
</comment>
<evidence type="ECO:0000313" key="9">
    <source>
        <dbReference type="Proteomes" id="UP000472274"/>
    </source>
</evidence>
<comment type="catalytic activity">
    <reaction evidence="5">
        <text>13,14-dihydro-15-oxo-PGF2alpha + NADP(+) = 15-oxoprostaglandin F2alpha + NADPH + H(+)</text>
        <dbReference type="Rhea" id="RHEA:50588"/>
        <dbReference type="ChEBI" id="CHEBI:15378"/>
        <dbReference type="ChEBI" id="CHEBI:57783"/>
        <dbReference type="ChEBI" id="CHEBI:58349"/>
        <dbReference type="ChEBI" id="CHEBI:133374"/>
        <dbReference type="ChEBI" id="CHEBI:133409"/>
    </reaction>
    <physiologicalReaction direction="right-to-left" evidence="5">
        <dbReference type="Rhea" id="RHEA:50590"/>
    </physiologicalReaction>
</comment>
<dbReference type="Proteomes" id="UP000472274">
    <property type="component" value="Unplaced"/>
</dbReference>
<protein>
    <recommendedName>
        <fullName evidence="3">15-oxoprostaglandin 13-reductase</fullName>
        <ecNumber evidence="2">1.3.1.48</ecNumber>
    </recommendedName>
    <alternativeName>
        <fullName evidence="3">15-oxoprostaglandin 13-reductase</fullName>
    </alternativeName>
</protein>
<dbReference type="InterPro" id="IPR041694">
    <property type="entry name" value="ADH_N_2"/>
</dbReference>
<reference evidence="8" key="2">
    <citation type="submission" date="2025-09" db="UniProtKB">
        <authorList>
            <consortium name="Ensembl"/>
        </authorList>
    </citation>
    <scope>IDENTIFICATION</scope>
</reference>
<dbReference type="Gene3D" id="3.90.180.10">
    <property type="entry name" value="Medium-chain alcohol dehydrogenases, catalytic domain"/>
    <property type="match status" value="1"/>
</dbReference>
<evidence type="ECO:0000256" key="4">
    <source>
        <dbReference type="ARBA" id="ARBA00047878"/>
    </source>
</evidence>
<evidence type="ECO:0000256" key="2">
    <source>
        <dbReference type="ARBA" id="ARBA00011981"/>
    </source>
</evidence>
<evidence type="ECO:0000259" key="7">
    <source>
        <dbReference type="Pfam" id="PF16884"/>
    </source>
</evidence>
<reference evidence="8" key="1">
    <citation type="submission" date="2025-08" db="UniProtKB">
        <authorList>
            <consortium name="Ensembl"/>
        </authorList>
    </citation>
    <scope>IDENTIFICATION</scope>
</reference>
<name>A0A674J034_9SAUR</name>
<dbReference type="EC" id="1.3.1.48" evidence="2"/>
<dbReference type="Ensembl" id="ENSTMTT00000013777.1">
    <property type="protein sequence ID" value="ENSTMTP00000013317.1"/>
    <property type="gene ID" value="ENSTMTG00000009644.1"/>
</dbReference>